<dbReference type="GO" id="GO:0009507">
    <property type="term" value="C:chloroplast"/>
    <property type="evidence" value="ECO:0007669"/>
    <property type="project" value="UniProtKB-SubCell"/>
</dbReference>
<keyword evidence="12 15" id="KW-0408">Iron</keyword>
<feature type="binding site" evidence="15">
    <location>
        <position position="197"/>
    </location>
    <ligand>
        <name>Fe cation</name>
        <dbReference type="ChEBI" id="CHEBI:24875"/>
        <label>1</label>
    </ligand>
</feature>
<feature type="binding site" evidence="15">
    <location>
        <position position="250"/>
    </location>
    <ligand>
        <name>Fe cation</name>
        <dbReference type="ChEBI" id="CHEBI:24875"/>
        <label>2</label>
    </ligand>
</feature>
<feature type="region of interest" description="Disordered" evidence="16">
    <location>
        <begin position="1"/>
        <end position="43"/>
    </location>
</feature>
<dbReference type="SUPFAM" id="SSF47240">
    <property type="entry name" value="Ferritin-like"/>
    <property type="match status" value="1"/>
</dbReference>
<evidence type="ECO:0000256" key="14">
    <source>
        <dbReference type="ARBA" id="ARBA00023160"/>
    </source>
</evidence>
<dbReference type="GO" id="GO:0045300">
    <property type="term" value="F:stearoyl-[ACP] desaturase activity"/>
    <property type="evidence" value="ECO:0007669"/>
    <property type="project" value="InterPro"/>
</dbReference>
<feature type="compositionally biased region" description="Low complexity" evidence="16">
    <location>
        <begin position="18"/>
        <end position="36"/>
    </location>
</feature>
<evidence type="ECO:0000256" key="2">
    <source>
        <dbReference type="ARBA" id="ARBA00004229"/>
    </source>
</evidence>
<feature type="binding site" evidence="15">
    <location>
        <position position="159"/>
    </location>
    <ligand>
        <name>Fe cation</name>
        <dbReference type="ChEBI" id="CHEBI:24875"/>
        <label>1</label>
    </ligand>
</feature>
<keyword evidence="14" id="KW-0275">Fatty acid biosynthesis</keyword>
<evidence type="ECO:0000256" key="13">
    <source>
        <dbReference type="ARBA" id="ARBA00023098"/>
    </source>
</evidence>
<evidence type="ECO:0008006" key="18">
    <source>
        <dbReference type="Google" id="ProtNLM"/>
    </source>
</evidence>
<organism evidence="17">
    <name type="scientific">Chlamydomonas euryale</name>
    <dbReference type="NCBI Taxonomy" id="1486919"/>
    <lineage>
        <taxon>Eukaryota</taxon>
        <taxon>Viridiplantae</taxon>
        <taxon>Chlorophyta</taxon>
        <taxon>core chlorophytes</taxon>
        <taxon>Chlorophyceae</taxon>
        <taxon>CS clade</taxon>
        <taxon>Chlamydomonadales</taxon>
        <taxon>Chlamydomonadaceae</taxon>
        <taxon>Chlamydomonas</taxon>
    </lineage>
</organism>
<keyword evidence="9" id="KW-0276">Fatty acid metabolism</keyword>
<dbReference type="GO" id="GO:0006633">
    <property type="term" value="P:fatty acid biosynthetic process"/>
    <property type="evidence" value="ECO:0007669"/>
    <property type="project" value="UniProtKB-KW"/>
</dbReference>
<evidence type="ECO:0000256" key="15">
    <source>
        <dbReference type="PIRSR" id="PIRSR000346-1"/>
    </source>
</evidence>
<feature type="binding site" evidence="15">
    <location>
        <position position="197"/>
    </location>
    <ligand>
        <name>Fe cation</name>
        <dbReference type="ChEBI" id="CHEBI:24875"/>
        <label>2</label>
    </ligand>
</feature>
<comment type="similarity">
    <text evidence="3">Belongs to the fatty acid desaturase type 2 family.</text>
</comment>
<gene>
    <name evidence="17" type="ORF">CEUR00632_LOCUS6970</name>
</gene>
<comment type="cofactor">
    <cofactor evidence="1">
        <name>Fe(2+)</name>
        <dbReference type="ChEBI" id="CHEBI:29033"/>
    </cofactor>
</comment>
<feature type="binding site" evidence="15">
    <location>
        <position position="286"/>
    </location>
    <ligand>
        <name>Fe cation</name>
        <dbReference type="ChEBI" id="CHEBI:24875"/>
        <label>2</label>
    </ligand>
</feature>
<sequence length="431" mass="47839">MAPGTGTRPATGMTASTASHAAPRGASVAARAASGRQPGLQQLPSGLIVPKAAAMEAAPSTRPKDEPFSPADAPYIFLSNQRVHSLHRQGEEVISSMSSWAEDNLLRLLKPVEKSWQPQDLLPDASSPDFIDQVRALRRAAEELPNDYMVVLVGDMITEEALPSYMGMLNRLDGCSDETGAQATPWAKWTRGWTAEENRHGDLLNKYLYLTGKVDMRTVEVTIQNLISEGLDPKLENNPYLCFVYTSFQERATKISHANTARLASLYGDNALTKICGLIAADEGRHETAYTNIVEELFQRDPEGAVLGFADMMRKGIVMPAHYMEDNWHTTQGNPGQNLFVDYATVADSIGVYTTGDYAEIVEHLVRRWKVAELRVSGGRAAQAQEYLCKHSERIRRLADLQMERKLRERKRGKGKTAGFSWIFKREVSLL</sequence>
<accession>A0A7R9V6Y2</accession>
<keyword evidence="8 15" id="KW-0479">Metal-binding</keyword>
<evidence type="ECO:0000256" key="6">
    <source>
        <dbReference type="ARBA" id="ARBA00022528"/>
    </source>
</evidence>
<feature type="binding site" evidence="15">
    <location>
        <position position="283"/>
    </location>
    <ligand>
        <name>Fe cation</name>
        <dbReference type="ChEBI" id="CHEBI:24875"/>
        <label>2</label>
    </ligand>
</feature>
<evidence type="ECO:0000256" key="10">
    <source>
        <dbReference type="ARBA" id="ARBA00022946"/>
    </source>
</evidence>
<comment type="subcellular location">
    <subcellularLocation>
        <location evidence="2">Plastid</location>
        <location evidence="2">Chloroplast</location>
    </subcellularLocation>
</comment>
<proteinExistence type="inferred from homology"/>
<evidence type="ECO:0000313" key="17">
    <source>
        <dbReference type="EMBL" id="CAD8286932.1"/>
    </source>
</evidence>
<reference evidence="17" key="1">
    <citation type="submission" date="2021-01" db="EMBL/GenBank/DDBJ databases">
        <authorList>
            <person name="Corre E."/>
            <person name="Pelletier E."/>
            <person name="Niang G."/>
            <person name="Scheremetjew M."/>
            <person name="Finn R."/>
            <person name="Kale V."/>
            <person name="Holt S."/>
            <person name="Cochrane G."/>
            <person name="Meng A."/>
            <person name="Brown T."/>
            <person name="Cohen L."/>
        </authorList>
    </citation>
    <scope>NUCLEOTIDE SEQUENCE</scope>
    <source>
        <strain evidence="17">CCMP219</strain>
    </source>
</reference>
<dbReference type="EMBL" id="HBEC01015018">
    <property type="protein sequence ID" value="CAD8286932.1"/>
    <property type="molecule type" value="Transcribed_RNA"/>
</dbReference>
<evidence type="ECO:0000256" key="4">
    <source>
        <dbReference type="ARBA" id="ARBA00011738"/>
    </source>
</evidence>
<evidence type="ECO:0000256" key="7">
    <source>
        <dbReference type="ARBA" id="ARBA00022640"/>
    </source>
</evidence>
<keyword evidence="11" id="KW-0560">Oxidoreductase</keyword>
<evidence type="ECO:0000256" key="1">
    <source>
        <dbReference type="ARBA" id="ARBA00001954"/>
    </source>
</evidence>
<dbReference type="FunFam" id="1.10.620.20:FF:000002">
    <property type="entry name" value="Stearoyl-[acyl-carrier-protein] 9-desaturase, chloroplastic"/>
    <property type="match status" value="1"/>
</dbReference>
<evidence type="ECO:0000256" key="9">
    <source>
        <dbReference type="ARBA" id="ARBA00022832"/>
    </source>
</evidence>
<evidence type="ECO:0000256" key="3">
    <source>
        <dbReference type="ARBA" id="ARBA00008749"/>
    </source>
</evidence>
<evidence type="ECO:0000256" key="16">
    <source>
        <dbReference type="SAM" id="MobiDB-lite"/>
    </source>
</evidence>
<dbReference type="InterPro" id="IPR012348">
    <property type="entry name" value="RNR-like"/>
</dbReference>
<keyword evidence="5" id="KW-0444">Lipid biosynthesis</keyword>
<dbReference type="PIRSF" id="PIRSF000346">
    <property type="entry name" value="Dlt9_acylACP_des"/>
    <property type="match status" value="1"/>
</dbReference>
<dbReference type="AlphaFoldDB" id="A0A7R9V6Y2"/>
<protein>
    <recommendedName>
        <fullName evidence="18">Acyl-[acyl-carrier-protein] desaturase</fullName>
    </recommendedName>
</protein>
<dbReference type="PANTHER" id="PTHR31155:SF9">
    <property type="entry name" value="STEAROYL-[ACYL-CARRIER-PROTEIN] 9-DESATURASE 7, CHLOROPLASTIC"/>
    <property type="match status" value="1"/>
</dbReference>
<dbReference type="InterPro" id="IPR009078">
    <property type="entry name" value="Ferritin-like_SF"/>
</dbReference>
<evidence type="ECO:0000256" key="12">
    <source>
        <dbReference type="ARBA" id="ARBA00023004"/>
    </source>
</evidence>
<dbReference type="Pfam" id="PF03405">
    <property type="entry name" value="FA_desaturase_2"/>
    <property type="match status" value="1"/>
</dbReference>
<keyword evidence="7" id="KW-0934">Plastid</keyword>
<keyword evidence="13" id="KW-0443">Lipid metabolism</keyword>
<dbReference type="CDD" id="cd01050">
    <property type="entry name" value="Acyl_ACP_Desat"/>
    <property type="match status" value="1"/>
</dbReference>
<comment type="subunit">
    <text evidence="4">Homodimer.</text>
</comment>
<keyword evidence="6" id="KW-0150">Chloroplast</keyword>
<evidence type="ECO:0000256" key="8">
    <source>
        <dbReference type="ARBA" id="ARBA00022723"/>
    </source>
</evidence>
<feature type="binding site" evidence="15">
    <location>
        <position position="200"/>
    </location>
    <ligand>
        <name>Fe cation</name>
        <dbReference type="ChEBI" id="CHEBI:24875"/>
        <label>1</label>
    </ligand>
</feature>
<name>A0A7R9V6Y2_9CHLO</name>
<dbReference type="Gene3D" id="1.10.620.20">
    <property type="entry name" value="Ribonucleotide Reductase, subunit A"/>
    <property type="match status" value="1"/>
</dbReference>
<feature type="binding site" evidence="15">
    <location>
        <position position="283"/>
    </location>
    <ligand>
        <name>Fe cation</name>
        <dbReference type="ChEBI" id="CHEBI:24875"/>
        <label>1</label>
    </ligand>
</feature>
<dbReference type="GO" id="GO:0046872">
    <property type="term" value="F:metal ion binding"/>
    <property type="evidence" value="ECO:0007669"/>
    <property type="project" value="UniProtKB-KW"/>
</dbReference>
<comment type="cofactor">
    <cofactor evidence="15">
        <name>Fe cation</name>
        <dbReference type="ChEBI" id="CHEBI:24875"/>
    </cofactor>
    <text evidence="15">Binds 2 iron ions per subunit.</text>
</comment>
<dbReference type="PANTHER" id="PTHR31155">
    <property type="entry name" value="ACYL- ACYL-CARRIER-PROTEIN DESATURASE-RELATED"/>
    <property type="match status" value="1"/>
</dbReference>
<evidence type="ECO:0000256" key="5">
    <source>
        <dbReference type="ARBA" id="ARBA00022516"/>
    </source>
</evidence>
<evidence type="ECO:0000256" key="11">
    <source>
        <dbReference type="ARBA" id="ARBA00023002"/>
    </source>
</evidence>
<dbReference type="InterPro" id="IPR005067">
    <property type="entry name" value="Fatty_acid_desaturase-2"/>
</dbReference>
<keyword evidence="10" id="KW-0809">Transit peptide</keyword>